<feature type="region of interest" description="Disordered" evidence="1">
    <location>
        <begin position="104"/>
        <end position="123"/>
    </location>
</feature>
<evidence type="ECO:0000313" key="2">
    <source>
        <dbReference type="EMBL" id="MCM1984627.1"/>
    </source>
</evidence>
<sequence length="156" mass="17478">MSYPSTPTLDYWHVWTDPSGVSHQTRCRLTQFEQESMGGEADPQWNCRLMAAASEVLFAHLPVGWVGEWHENPKPQWIIPLSGRWFVETMDGHRVEMGPGEVSFGADQHTQPDADGHQGHLSGTVGDRPAMLMILQIQEDTWIAAPPTQFQPDSGE</sequence>
<proteinExistence type="predicted"/>
<dbReference type="EMBL" id="JTHE03000102">
    <property type="protein sequence ID" value="MCM1984627.1"/>
    <property type="molecule type" value="Genomic_DNA"/>
</dbReference>
<evidence type="ECO:0000256" key="1">
    <source>
        <dbReference type="SAM" id="MobiDB-lite"/>
    </source>
</evidence>
<accession>A0ABD4T8I0</accession>
<dbReference type="Proteomes" id="UP000031561">
    <property type="component" value="Unassembled WGS sequence"/>
</dbReference>
<dbReference type="InterPro" id="IPR011051">
    <property type="entry name" value="RmlC_Cupin_sf"/>
</dbReference>
<name>A0ABD4T8I0_9CYAN</name>
<dbReference type="RefSeq" id="WP_166283334.1">
    <property type="nucleotide sequence ID" value="NZ_JTHE03000102.1"/>
</dbReference>
<evidence type="ECO:0000313" key="3">
    <source>
        <dbReference type="Proteomes" id="UP000031561"/>
    </source>
</evidence>
<dbReference type="SUPFAM" id="SSF51182">
    <property type="entry name" value="RmlC-like cupins"/>
    <property type="match status" value="1"/>
</dbReference>
<comment type="caution">
    <text evidence="2">The sequence shown here is derived from an EMBL/GenBank/DDBJ whole genome shotgun (WGS) entry which is preliminary data.</text>
</comment>
<dbReference type="AlphaFoldDB" id="A0ABD4T8I0"/>
<protein>
    <submittedName>
        <fullName evidence="2">Cupin domain-containing protein</fullName>
    </submittedName>
</protein>
<reference evidence="2 3" key="1">
    <citation type="journal article" date="2015" name="Genome Announc.">
        <title>Draft Genome Sequence of Filamentous Marine Cyanobacterium Lyngbya confervoides Strain BDU141951.</title>
        <authorList>
            <person name="Chandrababunaidu M.M."/>
            <person name="Sen D."/>
            <person name="Tripathy S."/>
        </authorList>
    </citation>
    <scope>NUCLEOTIDE SEQUENCE [LARGE SCALE GENOMIC DNA]</scope>
    <source>
        <strain evidence="2 3">BDU141951</strain>
    </source>
</reference>
<organism evidence="2 3">
    <name type="scientific">Lyngbya confervoides BDU141951</name>
    <dbReference type="NCBI Taxonomy" id="1574623"/>
    <lineage>
        <taxon>Bacteria</taxon>
        <taxon>Bacillati</taxon>
        <taxon>Cyanobacteriota</taxon>
        <taxon>Cyanophyceae</taxon>
        <taxon>Oscillatoriophycideae</taxon>
        <taxon>Oscillatoriales</taxon>
        <taxon>Microcoleaceae</taxon>
        <taxon>Lyngbya</taxon>
    </lineage>
</organism>
<dbReference type="CDD" id="cd07009">
    <property type="entry name" value="cupin_BLL0285-like"/>
    <property type="match status" value="1"/>
</dbReference>
<keyword evidence="3" id="KW-1185">Reference proteome</keyword>
<gene>
    <name evidence="2" type="ORF">QQ91_0017530</name>
</gene>